<dbReference type="Proteomes" id="UP000284451">
    <property type="component" value="Unassembled WGS sequence"/>
</dbReference>
<reference evidence="1 2" key="1">
    <citation type="submission" date="2019-01" db="EMBL/GenBank/DDBJ databases">
        <title>Sinorhodobacter populi sp. nov. isolated from the symptomatic bark tissue of Populus euramericana canker.</title>
        <authorList>
            <person name="Xu G."/>
        </authorList>
    </citation>
    <scope>NUCLEOTIDE SEQUENCE [LARGE SCALE GENOMIC DNA]</scope>
    <source>
        <strain evidence="1 2">07D10-4-3</strain>
    </source>
</reference>
<protein>
    <submittedName>
        <fullName evidence="1">Uncharacterized protein</fullName>
    </submittedName>
</protein>
<proteinExistence type="predicted"/>
<evidence type="ECO:0000313" key="1">
    <source>
        <dbReference type="EMBL" id="RWR30470.1"/>
    </source>
</evidence>
<reference evidence="1 2" key="2">
    <citation type="submission" date="2019-01" db="EMBL/GenBank/DDBJ databases">
        <authorList>
            <person name="Li Y."/>
        </authorList>
    </citation>
    <scope>NUCLEOTIDE SEQUENCE [LARGE SCALE GENOMIC DNA]</scope>
    <source>
        <strain evidence="1 2">07D10-4-3</strain>
    </source>
</reference>
<dbReference type="RefSeq" id="WP_128232676.1">
    <property type="nucleotide sequence ID" value="NZ_SAUY01000015.1"/>
</dbReference>
<evidence type="ECO:0000313" key="2">
    <source>
        <dbReference type="Proteomes" id="UP000284451"/>
    </source>
</evidence>
<comment type="caution">
    <text evidence="1">The sequence shown here is derived from an EMBL/GenBank/DDBJ whole genome shotgun (WGS) entry which is preliminary data.</text>
</comment>
<dbReference type="AlphaFoldDB" id="A0A443KCI7"/>
<name>A0A443KCI7_9RHOB</name>
<accession>A0A443KCI7</accession>
<gene>
    <name evidence="1" type="ORF">D2T29_12425</name>
</gene>
<organism evidence="1 2">
    <name type="scientific">Paenirhodobacter populi</name>
    <dbReference type="NCBI Taxonomy" id="2306993"/>
    <lineage>
        <taxon>Bacteria</taxon>
        <taxon>Pseudomonadati</taxon>
        <taxon>Pseudomonadota</taxon>
        <taxon>Alphaproteobacteria</taxon>
        <taxon>Rhodobacterales</taxon>
        <taxon>Rhodobacter group</taxon>
        <taxon>Paenirhodobacter</taxon>
    </lineage>
</organism>
<sequence length="158" mass="17440">MVPTGQDISERAVKWASITLHPDLPSKAIQVGGARAWGAVADWLAGMDVSTTFTDDVMAIRTTKWTLHLEQRAALLDALSIAKSPLAQVFFRSPMCLGFSEKHLIETAEAIWATNAMIYVQTLDVLLRPGDSLADVIEPMERERKAAGTRRYRAKKST</sequence>
<dbReference type="EMBL" id="SAUY01000015">
    <property type="protein sequence ID" value="RWR30470.1"/>
    <property type="molecule type" value="Genomic_DNA"/>
</dbReference>